<feature type="region of interest" description="Disordered" evidence="1">
    <location>
        <begin position="45"/>
        <end position="67"/>
    </location>
</feature>
<gene>
    <name evidence="2" type="ORF">GCT13_29510</name>
</gene>
<dbReference type="Proteomes" id="UP000484381">
    <property type="component" value="Unassembled WGS sequence"/>
</dbReference>
<feature type="compositionally biased region" description="Basic and acidic residues" evidence="1">
    <location>
        <begin position="221"/>
        <end position="231"/>
    </location>
</feature>
<dbReference type="AlphaFoldDB" id="A0A7X1TIW4"/>
<keyword evidence="3" id="KW-1185">Reference proteome</keyword>
<protein>
    <submittedName>
        <fullName evidence="2">DUF4148 domain-containing protein</fullName>
    </submittedName>
</protein>
<accession>A0A7X1TIW4</accession>
<proteinExistence type="predicted"/>
<sequence length="258" mass="27474">MIRRPDRMAIAGFVVMVVLVVVALALPMDSDRLAAYRAVYGGDENPGGASSSSAADESARRTEQFAATSDGTSDADIAFILQSIRASLHRNDLTSAKVLLNAVLSVRKDLPEALELQKELNVREAREAKAMASVVAAPAVNEGAHDASPSPVDEKSDRAAEPPAQPSALVRASSESGDRPEYSTRRERLASADKTSAKTRHAGQTSRHHPTAHVSSGRPKTRAEVVNELKRARANGSIPRFGNPSRYGSASSPYHAAR</sequence>
<dbReference type="EMBL" id="WHNP01000035">
    <property type="protein sequence ID" value="MPW20895.1"/>
    <property type="molecule type" value="Genomic_DNA"/>
</dbReference>
<feature type="region of interest" description="Disordered" evidence="1">
    <location>
        <begin position="137"/>
        <end position="258"/>
    </location>
</feature>
<feature type="compositionally biased region" description="Basic residues" evidence="1">
    <location>
        <begin position="197"/>
        <end position="211"/>
    </location>
</feature>
<comment type="caution">
    <text evidence="2">The sequence shown here is derived from an EMBL/GenBank/DDBJ whole genome shotgun (WGS) entry which is preliminary data.</text>
</comment>
<name>A0A7X1TIW4_9BURK</name>
<evidence type="ECO:0000256" key="1">
    <source>
        <dbReference type="SAM" id="MobiDB-lite"/>
    </source>
</evidence>
<dbReference type="RefSeq" id="WP_152764120.1">
    <property type="nucleotide sequence ID" value="NZ_WHNP01000035.1"/>
</dbReference>
<evidence type="ECO:0000313" key="3">
    <source>
        <dbReference type="Proteomes" id="UP000484381"/>
    </source>
</evidence>
<feature type="compositionally biased region" description="Basic and acidic residues" evidence="1">
    <location>
        <begin position="176"/>
        <end position="191"/>
    </location>
</feature>
<evidence type="ECO:0000313" key="2">
    <source>
        <dbReference type="EMBL" id="MPW20895.1"/>
    </source>
</evidence>
<reference evidence="2 3" key="1">
    <citation type="submission" date="2019-10" db="EMBL/GenBank/DDBJ databases">
        <title>Paraburkholderia sp. isolated from nodules of Mimosa pudica from Brazilian Atlantic Forest soils.</title>
        <authorList>
            <person name="Paulitsch F."/>
            <person name="Hungria M."/>
            <person name="Dall'Agnol R."/>
        </authorList>
    </citation>
    <scope>NUCLEOTIDE SEQUENCE [LARGE SCALE GENOMIC DNA]</scope>
    <source>
        <strain evidence="2 3">CNPSo 3157</strain>
    </source>
</reference>
<organism evidence="2 3">
    <name type="scientific">Paraburkholderia franconis</name>
    <dbReference type="NCBI Taxonomy" id="2654983"/>
    <lineage>
        <taxon>Bacteria</taxon>
        <taxon>Pseudomonadati</taxon>
        <taxon>Pseudomonadota</taxon>
        <taxon>Betaproteobacteria</taxon>
        <taxon>Burkholderiales</taxon>
        <taxon>Burkholderiaceae</taxon>
        <taxon>Paraburkholderia</taxon>
    </lineage>
</organism>